<feature type="compositionally biased region" description="Acidic residues" evidence="1">
    <location>
        <begin position="19"/>
        <end position="33"/>
    </location>
</feature>
<evidence type="ECO:0008006" key="4">
    <source>
        <dbReference type="Google" id="ProtNLM"/>
    </source>
</evidence>
<dbReference type="PANTHER" id="PTHR35871:SF1">
    <property type="entry name" value="CXC1-LIKE CYSTEINE CLUSTER ASSOCIATED WITH KDZ TRANSPOSASES DOMAIN-CONTAINING PROTEIN"/>
    <property type="match status" value="1"/>
</dbReference>
<dbReference type="EMBL" id="JAUEPT010000110">
    <property type="protein sequence ID" value="KAK0431624.1"/>
    <property type="molecule type" value="Genomic_DNA"/>
</dbReference>
<evidence type="ECO:0000313" key="2">
    <source>
        <dbReference type="EMBL" id="KAK0431624.1"/>
    </source>
</evidence>
<reference evidence="2" key="1">
    <citation type="submission" date="2023-06" db="EMBL/GenBank/DDBJ databases">
        <authorList>
            <consortium name="Lawrence Berkeley National Laboratory"/>
            <person name="Ahrendt S."/>
            <person name="Sahu N."/>
            <person name="Indic B."/>
            <person name="Wong-Bajracharya J."/>
            <person name="Merenyi Z."/>
            <person name="Ke H.-M."/>
            <person name="Monk M."/>
            <person name="Kocsube S."/>
            <person name="Drula E."/>
            <person name="Lipzen A."/>
            <person name="Balint B."/>
            <person name="Henrissat B."/>
            <person name="Andreopoulos B."/>
            <person name="Martin F.M."/>
            <person name="Harder C.B."/>
            <person name="Rigling D."/>
            <person name="Ford K.L."/>
            <person name="Foster G.D."/>
            <person name="Pangilinan J."/>
            <person name="Papanicolaou A."/>
            <person name="Barry K."/>
            <person name="LaButti K."/>
            <person name="Viragh M."/>
            <person name="Koriabine M."/>
            <person name="Yan M."/>
            <person name="Riley R."/>
            <person name="Champramary S."/>
            <person name="Plett K.L."/>
            <person name="Tsai I.J."/>
            <person name="Slot J."/>
            <person name="Sipos G."/>
            <person name="Plett J."/>
            <person name="Nagy L.G."/>
            <person name="Grigoriev I.V."/>
        </authorList>
    </citation>
    <scope>NUCLEOTIDE SEQUENCE</scope>
    <source>
        <strain evidence="2">FPL87.14</strain>
    </source>
</reference>
<keyword evidence="3" id="KW-1185">Reference proteome</keyword>
<accession>A0AA39IXH7</accession>
<protein>
    <recommendedName>
        <fullName evidence="4">DDE-1 domain-containing protein</fullName>
    </recommendedName>
</protein>
<evidence type="ECO:0000313" key="3">
    <source>
        <dbReference type="Proteomes" id="UP001175226"/>
    </source>
</evidence>
<dbReference type="Proteomes" id="UP001175226">
    <property type="component" value="Unassembled WGS sequence"/>
</dbReference>
<name>A0AA39IXH7_9AGAR</name>
<proteinExistence type="predicted"/>
<comment type="caution">
    <text evidence="2">The sequence shown here is derived from an EMBL/GenBank/DDBJ whole genome shotgun (WGS) entry which is preliminary data.</text>
</comment>
<dbReference type="AlphaFoldDB" id="A0AA39IXH7"/>
<dbReference type="PANTHER" id="PTHR35871">
    <property type="entry name" value="EXPRESSED PROTEIN"/>
    <property type="match status" value="1"/>
</dbReference>
<evidence type="ECO:0000256" key="1">
    <source>
        <dbReference type="SAM" id="MobiDB-lite"/>
    </source>
</evidence>
<organism evidence="2 3">
    <name type="scientific">Armillaria borealis</name>
    <dbReference type="NCBI Taxonomy" id="47425"/>
    <lineage>
        <taxon>Eukaryota</taxon>
        <taxon>Fungi</taxon>
        <taxon>Dikarya</taxon>
        <taxon>Basidiomycota</taxon>
        <taxon>Agaricomycotina</taxon>
        <taxon>Agaricomycetes</taxon>
        <taxon>Agaricomycetidae</taxon>
        <taxon>Agaricales</taxon>
        <taxon>Marasmiineae</taxon>
        <taxon>Physalacriaceae</taxon>
        <taxon>Armillaria</taxon>
    </lineage>
</organism>
<gene>
    <name evidence="2" type="ORF">EV421DRAFT_1893326</name>
</gene>
<feature type="region of interest" description="Disordered" evidence="1">
    <location>
        <begin position="14"/>
        <end position="33"/>
    </location>
</feature>
<sequence length="350" mass="40419">MSTESAAEEIFTGYLLDMSDNDDADDEDRDEDDSEWQEMLWTILRRLESRHNEFESGHNGLQFYHAQAIQAHLEIMVKGRKSVDASECDLTVHVEPRSYLHSNKWAVNPKMLQDFTEKKMVPDEAKKYLENVYMEIELFSCIHIKPGRGISLSNDGQTKSWILNGEQPLKKKSIGCGIHQSDVICSTFGWIEEASQSIEYGKNYKGYWDGELFVKQLFEKIIPAFERLHGPEYQALIMVDNSQGHSTYAKDALLAYWMNWRPSGKQASMRDGWFMMEDVQVVQKMTFPATHAKFPNEPKAKKWEHHIVRWMAAYCSGLEAKAAQIEVKKFSSCRFASHRHVSETVAHSFD</sequence>